<organism evidence="2 3">
    <name type="scientific">Rhizobium tubonense</name>
    <dbReference type="NCBI Taxonomy" id="484088"/>
    <lineage>
        <taxon>Bacteria</taxon>
        <taxon>Pseudomonadati</taxon>
        <taxon>Pseudomonadota</taxon>
        <taxon>Alphaproteobacteria</taxon>
        <taxon>Hyphomicrobiales</taxon>
        <taxon>Rhizobiaceae</taxon>
        <taxon>Rhizobium/Agrobacterium group</taxon>
        <taxon>Rhizobium</taxon>
    </lineage>
</organism>
<dbReference type="AlphaFoldDB" id="A0A2W4CTH5"/>
<dbReference type="Gene3D" id="2.40.50.90">
    <property type="match status" value="1"/>
</dbReference>
<gene>
    <name evidence="2" type="ORF">CPY51_05935</name>
</gene>
<accession>A0A2W4CTH5</accession>
<evidence type="ECO:0000313" key="2">
    <source>
        <dbReference type="EMBL" id="PZM15709.1"/>
    </source>
</evidence>
<evidence type="ECO:0000313" key="3">
    <source>
        <dbReference type="Proteomes" id="UP000248925"/>
    </source>
</evidence>
<reference evidence="2 3" key="1">
    <citation type="journal article" date="2018" name="Sci. Rep.">
        <title>Rhizobium tumorigenes sp. nov., a novel plant tumorigenic bacterium isolated from cane gall tumors on thornless blackberry.</title>
        <authorList>
            <person name="Kuzmanovi N."/>
            <person name="Smalla K."/>
            <person name="Gronow S."/>
            <person name="PuBawska J."/>
        </authorList>
    </citation>
    <scope>NUCLEOTIDE SEQUENCE [LARGE SCALE GENOMIC DNA]</scope>
    <source>
        <strain evidence="2 3">CCBAU 85046</strain>
    </source>
</reference>
<dbReference type="RefSeq" id="WP_111159340.1">
    <property type="nucleotide sequence ID" value="NZ_PCDP01000013.1"/>
</dbReference>
<evidence type="ECO:0000256" key="1">
    <source>
        <dbReference type="SAM" id="SignalP"/>
    </source>
</evidence>
<keyword evidence="1" id="KW-0732">Signal</keyword>
<name>A0A2W4CTH5_9HYPH</name>
<proteinExistence type="predicted"/>
<dbReference type="InterPro" id="IPR035437">
    <property type="entry name" value="SNase_OB-fold_sf"/>
</dbReference>
<comment type="caution">
    <text evidence="2">The sequence shown here is derived from an EMBL/GenBank/DDBJ whole genome shotgun (WGS) entry which is preliminary data.</text>
</comment>
<dbReference type="EMBL" id="PCDP01000013">
    <property type="protein sequence ID" value="PZM15709.1"/>
    <property type="molecule type" value="Genomic_DNA"/>
</dbReference>
<sequence length="179" mass="19012">MRSGIVFALALACSFSLAAVAAPAGYFEFATGTVFETGDTWASAGKRYRLYGLQSCLRGTFYTDASANKRDCGNASIAVLAAFVKDTKPFCAPVVEQSGITFAVCYAIVAGQRLDLAMMMITEGFGFASLDGKGIPIYPPYAVAEQNARAARKGLWQFKDVRHPAILLSQAAKSARGSP</sequence>
<protein>
    <submittedName>
        <fullName evidence="2">Succinoglycan biosynthesis protein exoi</fullName>
    </submittedName>
</protein>
<dbReference type="OrthoDB" id="8126240at2"/>
<feature type="signal peptide" evidence="1">
    <location>
        <begin position="1"/>
        <end position="18"/>
    </location>
</feature>
<keyword evidence="3" id="KW-1185">Reference proteome</keyword>
<dbReference type="SUPFAM" id="SSF50199">
    <property type="entry name" value="Staphylococcal nuclease"/>
    <property type="match status" value="1"/>
</dbReference>
<feature type="chain" id="PRO_5016059822" evidence="1">
    <location>
        <begin position="19"/>
        <end position="179"/>
    </location>
</feature>
<dbReference type="Proteomes" id="UP000248925">
    <property type="component" value="Unassembled WGS sequence"/>
</dbReference>